<organism evidence="2 3">
    <name type="scientific">Tanacetum coccineum</name>
    <dbReference type="NCBI Taxonomy" id="301880"/>
    <lineage>
        <taxon>Eukaryota</taxon>
        <taxon>Viridiplantae</taxon>
        <taxon>Streptophyta</taxon>
        <taxon>Embryophyta</taxon>
        <taxon>Tracheophyta</taxon>
        <taxon>Spermatophyta</taxon>
        <taxon>Magnoliopsida</taxon>
        <taxon>eudicotyledons</taxon>
        <taxon>Gunneridae</taxon>
        <taxon>Pentapetalae</taxon>
        <taxon>asterids</taxon>
        <taxon>campanulids</taxon>
        <taxon>Asterales</taxon>
        <taxon>Asteraceae</taxon>
        <taxon>Asteroideae</taxon>
        <taxon>Anthemideae</taxon>
        <taxon>Anthemidinae</taxon>
        <taxon>Tanacetum</taxon>
    </lineage>
</organism>
<keyword evidence="3" id="KW-1185">Reference proteome</keyword>
<evidence type="ECO:0000313" key="2">
    <source>
        <dbReference type="EMBL" id="GJT97843.1"/>
    </source>
</evidence>
<dbReference type="Proteomes" id="UP001151760">
    <property type="component" value="Unassembled WGS sequence"/>
</dbReference>
<feature type="compositionally biased region" description="Low complexity" evidence="1">
    <location>
        <begin position="70"/>
        <end position="83"/>
    </location>
</feature>
<reference evidence="2" key="2">
    <citation type="submission" date="2022-01" db="EMBL/GenBank/DDBJ databases">
        <authorList>
            <person name="Yamashiro T."/>
            <person name="Shiraishi A."/>
            <person name="Satake H."/>
            <person name="Nakayama K."/>
        </authorList>
    </citation>
    <scope>NUCLEOTIDE SEQUENCE</scope>
</reference>
<evidence type="ECO:0000313" key="3">
    <source>
        <dbReference type="Proteomes" id="UP001151760"/>
    </source>
</evidence>
<name>A0ABQ5ICK1_9ASTR</name>
<accession>A0ABQ5ICK1</accession>
<feature type="compositionally biased region" description="Low complexity" evidence="1">
    <location>
        <begin position="98"/>
        <end position="113"/>
    </location>
</feature>
<evidence type="ECO:0000256" key="1">
    <source>
        <dbReference type="SAM" id="MobiDB-lite"/>
    </source>
</evidence>
<gene>
    <name evidence="2" type="ORF">Tco_1093361</name>
</gene>
<reference evidence="2" key="1">
    <citation type="journal article" date="2022" name="Int. J. Mol. Sci.">
        <title>Draft Genome of Tanacetum Coccineum: Genomic Comparison of Closely Related Tanacetum-Family Plants.</title>
        <authorList>
            <person name="Yamashiro T."/>
            <person name="Shiraishi A."/>
            <person name="Nakayama K."/>
            <person name="Satake H."/>
        </authorList>
    </citation>
    <scope>NUCLEOTIDE SEQUENCE</scope>
</reference>
<proteinExistence type="predicted"/>
<protein>
    <submittedName>
        <fullName evidence="2">Uncharacterized protein</fullName>
    </submittedName>
</protein>
<feature type="compositionally biased region" description="Basic and acidic residues" evidence="1">
    <location>
        <begin position="45"/>
        <end position="58"/>
    </location>
</feature>
<feature type="region of interest" description="Disordered" evidence="1">
    <location>
        <begin position="45"/>
        <end position="127"/>
    </location>
</feature>
<dbReference type="EMBL" id="BQNB010020618">
    <property type="protein sequence ID" value="GJT97843.1"/>
    <property type="molecule type" value="Genomic_DNA"/>
</dbReference>
<sequence length="167" mass="19159">MERTRSKHKENLPYGMLLTRLFKHVVSVFPELAVDHYISHDRVMHPLAPQHERKTRSDHGKKRPRESNASSSSTTLNHPSSSHLLDDTLDETDDESFHSNSSSPSQNISLSSNVVSRVHQNPPHESHNLNTYLSETINLQTQQRDAYRERLRSIGQALKNMMGGKWK</sequence>
<comment type="caution">
    <text evidence="2">The sequence shown here is derived from an EMBL/GenBank/DDBJ whole genome shotgun (WGS) entry which is preliminary data.</text>
</comment>